<dbReference type="PANTHER" id="PTHR35895">
    <property type="entry name" value="CHROMOSOME 16, WHOLE GENOME SHOTGUN SEQUENCE"/>
    <property type="match status" value="1"/>
</dbReference>
<dbReference type="PANTHER" id="PTHR35895:SF1">
    <property type="entry name" value="LIPID-BINDING SERUM GLYCOPROTEIN C-TERMINAL DOMAIN-CONTAINING PROTEIN"/>
    <property type="match status" value="1"/>
</dbReference>
<dbReference type="Pfam" id="PF12505">
    <property type="entry name" value="DUF3712"/>
    <property type="match status" value="1"/>
</dbReference>
<proteinExistence type="predicted"/>
<keyword evidence="1" id="KW-0472">Membrane</keyword>
<accession>A0A1J7J869</accession>
<dbReference type="AlphaFoldDB" id="A0A1J7J869"/>
<sequence length="342" mass="37863">MSDEYKPTVSERETEVQPRKGGKVKRHCLRFWWAYLIAFVCIVILVVCLIIFVGVPKIAQNKVNDATLEIDSIVASNTQSDNFTMSINSTIRLSSSTSATIDAFEGVMYLEDYLPHEPFLSLAFPQTTGDSFQVVNISQFTPITDMEGMTRFNTWLLLNDSIRVTVEGDTNIHVKGLSRAYPINFKKTVTLKGLQNFNGTTLPYSNVSLTADENGDNFHAITTVPNRSVVTFELGNVSFTSYLLGQEVGTTYMDNMVLRPGLNNFTTHANISQSAVLNALQMKPYCDQGGLLPFQLTGKDVVNNGQHLPYYAHALGAANQTIDIPIGFDLKRDHGIALNCKA</sequence>
<gene>
    <name evidence="2" type="ORF">CONLIGDRAFT_66848</name>
</gene>
<dbReference type="InterPro" id="IPR046368">
    <property type="entry name" value="Tag1"/>
</dbReference>
<keyword evidence="1" id="KW-0812">Transmembrane</keyword>
<reference evidence="2 3" key="1">
    <citation type="submission" date="2016-10" db="EMBL/GenBank/DDBJ databases">
        <title>Draft genome sequence of Coniochaeta ligniaria NRRL30616, a lignocellulolytic fungus for bioabatement of inhibitors in plant biomass hydrolysates.</title>
        <authorList>
            <consortium name="DOE Joint Genome Institute"/>
            <person name="Jimenez D.J."/>
            <person name="Hector R.E."/>
            <person name="Riley R."/>
            <person name="Sun H."/>
            <person name="Grigoriev I.V."/>
            <person name="Van Elsas J.D."/>
            <person name="Nichols N.N."/>
        </authorList>
    </citation>
    <scope>NUCLEOTIDE SEQUENCE [LARGE SCALE GENOMIC DNA]</scope>
    <source>
        <strain evidence="2 3">NRRL 30616</strain>
    </source>
</reference>
<dbReference type="OrthoDB" id="10039566at2759"/>
<evidence type="ECO:0000256" key="1">
    <source>
        <dbReference type="SAM" id="Phobius"/>
    </source>
</evidence>
<dbReference type="InterPro" id="IPR022185">
    <property type="entry name" value="DUF3712"/>
</dbReference>
<feature type="transmembrane region" description="Helical" evidence="1">
    <location>
        <begin position="32"/>
        <end position="55"/>
    </location>
</feature>
<evidence type="ECO:0000313" key="2">
    <source>
        <dbReference type="EMBL" id="OIW35653.1"/>
    </source>
</evidence>
<organism evidence="2 3">
    <name type="scientific">Coniochaeta ligniaria NRRL 30616</name>
    <dbReference type="NCBI Taxonomy" id="1408157"/>
    <lineage>
        <taxon>Eukaryota</taxon>
        <taxon>Fungi</taxon>
        <taxon>Dikarya</taxon>
        <taxon>Ascomycota</taxon>
        <taxon>Pezizomycotina</taxon>
        <taxon>Sordariomycetes</taxon>
        <taxon>Sordariomycetidae</taxon>
        <taxon>Coniochaetales</taxon>
        <taxon>Coniochaetaceae</taxon>
        <taxon>Coniochaeta</taxon>
    </lineage>
</organism>
<name>A0A1J7J869_9PEZI</name>
<keyword evidence="3" id="KW-1185">Reference proteome</keyword>
<dbReference type="InParanoid" id="A0A1J7J869"/>
<evidence type="ECO:0000313" key="3">
    <source>
        <dbReference type="Proteomes" id="UP000182658"/>
    </source>
</evidence>
<dbReference type="STRING" id="1408157.A0A1J7J869"/>
<keyword evidence="1" id="KW-1133">Transmembrane helix</keyword>
<protein>
    <submittedName>
        <fullName evidence="2">Uncharacterized protein</fullName>
    </submittedName>
</protein>
<dbReference type="Proteomes" id="UP000182658">
    <property type="component" value="Unassembled WGS sequence"/>
</dbReference>
<dbReference type="GO" id="GO:0000329">
    <property type="term" value="C:fungal-type vacuole membrane"/>
    <property type="evidence" value="ECO:0007669"/>
    <property type="project" value="InterPro"/>
</dbReference>
<dbReference type="EMBL" id="KV875093">
    <property type="protein sequence ID" value="OIW35653.1"/>
    <property type="molecule type" value="Genomic_DNA"/>
</dbReference>